<sequence>MRSKNVRSLSQLRANPCIVTPWVTLMPIAAIFRSGPRLSAATHTPLRPLTCWVATPNAEHTSMSIDSMRRTWAMTSIGSGSLTIG</sequence>
<gene>
    <name evidence="1" type="ORF">UFOPK3772_03281</name>
</gene>
<name>A0A6J7LV88_9ZZZZ</name>
<dbReference type="EMBL" id="CAFBNE010000182">
    <property type="protein sequence ID" value="CAB4969859.1"/>
    <property type="molecule type" value="Genomic_DNA"/>
</dbReference>
<evidence type="ECO:0000313" key="1">
    <source>
        <dbReference type="EMBL" id="CAB4969859.1"/>
    </source>
</evidence>
<reference evidence="1" key="1">
    <citation type="submission" date="2020-05" db="EMBL/GenBank/DDBJ databases">
        <authorList>
            <person name="Chiriac C."/>
            <person name="Salcher M."/>
            <person name="Ghai R."/>
            <person name="Kavagutti S V."/>
        </authorList>
    </citation>
    <scope>NUCLEOTIDE SEQUENCE</scope>
</reference>
<accession>A0A6J7LV88</accession>
<proteinExistence type="predicted"/>
<protein>
    <submittedName>
        <fullName evidence="1">Unannotated protein</fullName>
    </submittedName>
</protein>
<organism evidence="1">
    <name type="scientific">freshwater metagenome</name>
    <dbReference type="NCBI Taxonomy" id="449393"/>
    <lineage>
        <taxon>unclassified sequences</taxon>
        <taxon>metagenomes</taxon>
        <taxon>ecological metagenomes</taxon>
    </lineage>
</organism>
<dbReference type="AlphaFoldDB" id="A0A6J7LV88"/>